<dbReference type="PANTHER" id="PTHR43033">
    <property type="entry name" value="TRNA(ILE)-LYSIDINE SYNTHASE-RELATED"/>
    <property type="match status" value="1"/>
</dbReference>
<comment type="subcellular location">
    <subcellularLocation>
        <location evidence="6">Cytoplasm</location>
    </subcellularLocation>
</comment>
<dbReference type="GO" id="GO:0006400">
    <property type="term" value="P:tRNA modification"/>
    <property type="evidence" value="ECO:0007669"/>
    <property type="project" value="UniProtKB-UniRule"/>
</dbReference>
<reference evidence="8 9" key="1">
    <citation type="submission" date="2019-10" db="EMBL/GenBank/DDBJ databases">
        <authorList>
            <person name="Blom J."/>
        </authorList>
    </citation>
    <scope>NUCLEOTIDE SEQUENCE [LARGE SCALE GENOMIC DNA]</scope>
    <source>
        <strain evidence="8 9">ES3154-GLU</strain>
    </source>
</reference>
<dbReference type="Proteomes" id="UP000419017">
    <property type="component" value="Unassembled WGS sequence"/>
</dbReference>
<dbReference type="NCBIfam" id="TIGR02432">
    <property type="entry name" value="lysidine_TilS_N"/>
    <property type="match status" value="1"/>
</dbReference>
<evidence type="ECO:0000256" key="6">
    <source>
        <dbReference type="HAMAP-Rule" id="MF_01161"/>
    </source>
</evidence>
<evidence type="ECO:0000256" key="4">
    <source>
        <dbReference type="ARBA" id="ARBA00022840"/>
    </source>
</evidence>
<keyword evidence="6" id="KW-0963">Cytoplasm</keyword>
<dbReference type="HAMAP" id="MF_01161">
    <property type="entry name" value="tRNA_Ile_lys_synt"/>
    <property type="match status" value="1"/>
</dbReference>
<evidence type="ECO:0000256" key="1">
    <source>
        <dbReference type="ARBA" id="ARBA00022598"/>
    </source>
</evidence>
<dbReference type="InterPro" id="IPR012795">
    <property type="entry name" value="tRNA_Ile_lys_synt_N"/>
</dbReference>
<dbReference type="EC" id="6.3.4.19" evidence="6"/>
<evidence type="ECO:0000313" key="9">
    <source>
        <dbReference type="Proteomes" id="UP000419017"/>
    </source>
</evidence>
<dbReference type="RefSeq" id="WP_156683791.1">
    <property type="nucleotide sequence ID" value="NZ_CABWIB010000001.1"/>
</dbReference>
<keyword evidence="3" id="KW-0547">Nucleotide-binding</keyword>
<evidence type="ECO:0000259" key="7">
    <source>
        <dbReference type="Pfam" id="PF01171"/>
    </source>
</evidence>
<dbReference type="Gene3D" id="3.40.50.620">
    <property type="entry name" value="HUPs"/>
    <property type="match status" value="1"/>
</dbReference>
<feature type="domain" description="tRNA(Ile)-lysidine/2-thiocytidine synthase N-terminal" evidence="7">
    <location>
        <begin position="3"/>
        <end position="171"/>
    </location>
</feature>
<dbReference type="GO" id="GO:0032267">
    <property type="term" value="F:tRNA(Ile)-lysidine synthase activity"/>
    <property type="evidence" value="ECO:0007669"/>
    <property type="project" value="UniProtKB-EC"/>
</dbReference>
<comment type="similarity">
    <text evidence="6">Belongs to the tRNA(Ile)-lysidine synthase family.</text>
</comment>
<keyword evidence="2 6" id="KW-0819">tRNA processing</keyword>
<protein>
    <recommendedName>
        <fullName evidence="6">tRNA(Ile)-lysidine synthase</fullName>
        <ecNumber evidence="6">6.3.4.19</ecNumber>
    </recommendedName>
    <alternativeName>
        <fullName evidence="6">tRNA(Ile)-2-lysyl-cytidine synthase</fullName>
    </alternativeName>
    <alternativeName>
        <fullName evidence="6">tRNA(Ile)-lysidine synthetase</fullName>
    </alternativeName>
</protein>
<dbReference type="CDD" id="cd01992">
    <property type="entry name" value="TilS_N"/>
    <property type="match status" value="1"/>
</dbReference>
<name>A0A6I8MAL6_9FUSO</name>
<comment type="function">
    <text evidence="6">Ligates lysine onto the cytidine present at position 34 of the AUA codon-specific tRNA(Ile) that contains the anticodon CAU, in an ATP-dependent manner. Cytidine is converted to lysidine, thus changing the amino acid specificity of the tRNA from methionine to isoleucine.</text>
</comment>
<dbReference type="PANTHER" id="PTHR43033:SF1">
    <property type="entry name" value="TRNA(ILE)-LYSIDINE SYNTHASE-RELATED"/>
    <property type="match status" value="1"/>
</dbReference>
<accession>A0A6I8MAL6</accession>
<gene>
    <name evidence="6" type="primary">tilS</name>
    <name evidence="8" type="ORF">OMES3154_01109</name>
</gene>
<dbReference type="Pfam" id="PF01171">
    <property type="entry name" value="ATP_bind_3"/>
    <property type="match status" value="1"/>
</dbReference>
<proteinExistence type="inferred from homology"/>
<comment type="caution">
    <text evidence="6">Lacks conserved residue(s) required for the propagation of feature annotation.</text>
</comment>
<evidence type="ECO:0000256" key="5">
    <source>
        <dbReference type="ARBA" id="ARBA00048539"/>
    </source>
</evidence>
<evidence type="ECO:0000256" key="3">
    <source>
        <dbReference type="ARBA" id="ARBA00022741"/>
    </source>
</evidence>
<dbReference type="AlphaFoldDB" id="A0A6I8MAL6"/>
<dbReference type="InterPro" id="IPR014729">
    <property type="entry name" value="Rossmann-like_a/b/a_fold"/>
</dbReference>
<keyword evidence="9" id="KW-1185">Reference proteome</keyword>
<dbReference type="GO" id="GO:0005737">
    <property type="term" value="C:cytoplasm"/>
    <property type="evidence" value="ECO:0007669"/>
    <property type="project" value="UniProtKB-SubCell"/>
</dbReference>
<organism evidence="8 9">
    <name type="scientific">Oceanivirga miroungae</name>
    <dbReference type="NCBI Taxonomy" id="1130046"/>
    <lineage>
        <taxon>Bacteria</taxon>
        <taxon>Fusobacteriati</taxon>
        <taxon>Fusobacteriota</taxon>
        <taxon>Fusobacteriia</taxon>
        <taxon>Fusobacteriales</taxon>
        <taxon>Leptotrichiaceae</taxon>
        <taxon>Oceanivirga</taxon>
    </lineage>
</organism>
<keyword evidence="4" id="KW-0067">ATP-binding</keyword>
<dbReference type="InterPro" id="IPR011063">
    <property type="entry name" value="TilS/TtcA_N"/>
</dbReference>
<evidence type="ECO:0000256" key="2">
    <source>
        <dbReference type="ARBA" id="ARBA00022694"/>
    </source>
</evidence>
<evidence type="ECO:0000313" key="8">
    <source>
        <dbReference type="EMBL" id="VWL85822.1"/>
    </source>
</evidence>
<dbReference type="SUPFAM" id="SSF52402">
    <property type="entry name" value="Adenine nucleotide alpha hydrolases-like"/>
    <property type="match status" value="1"/>
</dbReference>
<sequence length="384" mass="45530">MSKILIAFSCGPDSVYLYHKLKKEGHDLGICYVNHNVRLDVDKDIEFVLNFSKKENLFYKIEDIKLDNFSEDKARELRYNILEKVRLENGFEYIATGHNKNDNVETIIFRMIRGTSLEGLKGIPKKRGNIIRPILDDKKEDILKYLEENNIEYRIDYTNHENKYSRNKIRNLIFPIMKDINENFLDNIDRLIENLNSDEFLKKEKISKRLKEFDVDISSNKIDEILSIENKNGKIINLNNKYVWYSSYNFFDILDRKEIEKKEFEKTILLNEKISINGYSIALLEYNKIYSYLEKKEYNIYNIKDIDKLIIRSRKNADYLDNKKLKDILIKLKVDSIKKNKIPIIDSNIGILAVGDLKYSKKITRDIKKNSNYLVIKKEDKSGE</sequence>
<dbReference type="GO" id="GO:0005524">
    <property type="term" value="F:ATP binding"/>
    <property type="evidence" value="ECO:0007669"/>
    <property type="project" value="UniProtKB-KW"/>
</dbReference>
<comment type="catalytic activity">
    <reaction evidence="5 6">
        <text>cytidine(34) in tRNA(Ile2) + L-lysine + ATP = lysidine(34) in tRNA(Ile2) + AMP + diphosphate + H(+)</text>
        <dbReference type="Rhea" id="RHEA:43744"/>
        <dbReference type="Rhea" id="RHEA-COMP:10625"/>
        <dbReference type="Rhea" id="RHEA-COMP:10670"/>
        <dbReference type="ChEBI" id="CHEBI:15378"/>
        <dbReference type="ChEBI" id="CHEBI:30616"/>
        <dbReference type="ChEBI" id="CHEBI:32551"/>
        <dbReference type="ChEBI" id="CHEBI:33019"/>
        <dbReference type="ChEBI" id="CHEBI:82748"/>
        <dbReference type="ChEBI" id="CHEBI:83665"/>
        <dbReference type="ChEBI" id="CHEBI:456215"/>
        <dbReference type="EC" id="6.3.4.19"/>
    </reaction>
</comment>
<keyword evidence="1 6" id="KW-0436">Ligase</keyword>
<dbReference type="InterPro" id="IPR012094">
    <property type="entry name" value="tRNA_Ile_lys_synt"/>
</dbReference>
<dbReference type="EMBL" id="CABWIB010000001">
    <property type="protein sequence ID" value="VWL85822.1"/>
    <property type="molecule type" value="Genomic_DNA"/>
</dbReference>